<dbReference type="GeneID" id="93588684"/>
<proteinExistence type="predicted"/>
<dbReference type="VEuPathDB" id="FungiDB:DFL_006373"/>
<organism evidence="1 2">
    <name type="scientific">Arthrobotrys flagrans</name>
    <name type="common">Nematode-trapping fungus</name>
    <name type="synonym">Trichothecium flagrans</name>
    <dbReference type="NCBI Taxonomy" id="97331"/>
    <lineage>
        <taxon>Eukaryota</taxon>
        <taxon>Fungi</taxon>
        <taxon>Dikarya</taxon>
        <taxon>Ascomycota</taxon>
        <taxon>Pezizomycotina</taxon>
        <taxon>Orbiliomycetes</taxon>
        <taxon>Orbiliales</taxon>
        <taxon>Orbiliaceae</taxon>
        <taxon>Arthrobotrys</taxon>
    </lineage>
</organism>
<dbReference type="AlphaFoldDB" id="A0A437A068"/>
<evidence type="ECO:0000313" key="1">
    <source>
        <dbReference type="EMBL" id="RVD84634.1"/>
    </source>
</evidence>
<dbReference type="OrthoDB" id="5303333at2759"/>
<gene>
    <name evidence="1" type="ORF">DFL_006373</name>
</gene>
<dbReference type="Proteomes" id="UP000283090">
    <property type="component" value="Unassembled WGS sequence"/>
</dbReference>
<sequence length="166" mass="18981">MGQTCSTLCYDLIPYEPANIPRSEHRGFFYLFGYYGDRPSDNVAKEFYFDERDPEGLLHELLSFDIVGLIIGSEYIQKSERKLYIFGEDEIDASTIYTGKGGVYAVYPEKYKGHVPFYIGCESLQLGGFQRPRRLDGHNQKANQGRGVDVWKSGGRGWNIVDKKRS</sequence>
<keyword evidence="2" id="KW-1185">Reference proteome</keyword>
<name>A0A437A068_ARTFL</name>
<evidence type="ECO:0000313" key="2">
    <source>
        <dbReference type="Proteomes" id="UP000283090"/>
    </source>
</evidence>
<accession>A0A437A068</accession>
<dbReference type="EMBL" id="SAEB01000007">
    <property type="protein sequence ID" value="RVD84634.1"/>
    <property type="molecule type" value="Genomic_DNA"/>
</dbReference>
<protein>
    <submittedName>
        <fullName evidence="1">Uncharacterized protein</fullName>
    </submittedName>
</protein>
<reference evidence="1 2" key="1">
    <citation type="submission" date="2019-01" db="EMBL/GenBank/DDBJ databases">
        <title>Intercellular communication is required for trap formation in the nematode-trapping fungus Duddingtonia flagrans.</title>
        <authorList>
            <person name="Youssar L."/>
            <person name="Wernet V."/>
            <person name="Hensel N."/>
            <person name="Hildebrandt H.-G."/>
            <person name="Fischer R."/>
        </authorList>
    </citation>
    <scope>NUCLEOTIDE SEQUENCE [LARGE SCALE GENOMIC DNA]</scope>
    <source>
        <strain evidence="1 2">CBS H-5679</strain>
    </source>
</reference>
<comment type="caution">
    <text evidence="1">The sequence shown here is derived from an EMBL/GenBank/DDBJ whole genome shotgun (WGS) entry which is preliminary data.</text>
</comment>
<dbReference type="RefSeq" id="XP_067490178.1">
    <property type="nucleotide sequence ID" value="XM_067635783.1"/>
</dbReference>